<accession>A0A0L9TLR2</accession>
<evidence type="ECO:0000313" key="3">
    <source>
        <dbReference type="Proteomes" id="UP000053144"/>
    </source>
</evidence>
<dbReference type="EMBL" id="CM003371">
    <property type="protein sequence ID" value="KOM31397.1"/>
    <property type="molecule type" value="Genomic_DNA"/>
</dbReference>
<dbReference type="Proteomes" id="UP000053144">
    <property type="component" value="Chromosome 1"/>
</dbReference>
<proteinExistence type="predicted"/>
<sequence length="193" mass="22404">MANMSLIMSMSEIDDDFLNAIGKDIWRFVINISYEFIKIGTPWTSSQEEERVTNIQRLAKNLEDGETDLVAEMFSNFLLCKRKINLNFGGNKEHSRNQDEYAASFSIVCERGGDTKLKSPSLKLKQRLEKEDEGRDEHQSTEGEDADPLNVEMSIAKTPYRQKNDFERHIVKQMQTLVNHQSTYTFRLTRSRN</sequence>
<gene>
    <name evidence="2" type="ORF">LR48_Vigan01g095200</name>
</gene>
<evidence type="ECO:0000313" key="2">
    <source>
        <dbReference type="EMBL" id="KOM31397.1"/>
    </source>
</evidence>
<feature type="region of interest" description="Disordered" evidence="1">
    <location>
        <begin position="120"/>
        <end position="151"/>
    </location>
</feature>
<feature type="compositionally biased region" description="Basic and acidic residues" evidence="1">
    <location>
        <begin position="126"/>
        <end position="141"/>
    </location>
</feature>
<reference evidence="3" key="1">
    <citation type="journal article" date="2015" name="Proc. Natl. Acad. Sci. U.S.A.">
        <title>Genome sequencing of adzuki bean (Vigna angularis) provides insight into high starch and low fat accumulation and domestication.</title>
        <authorList>
            <person name="Yang K."/>
            <person name="Tian Z."/>
            <person name="Chen C."/>
            <person name="Luo L."/>
            <person name="Zhao B."/>
            <person name="Wang Z."/>
            <person name="Yu L."/>
            <person name="Li Y."/>
            <person name="Sun Y."/>
            <person name="Li W."/>
            <person name="Chen Y."/>
            <person name="Li Y."/>
            <person name="Zhang Y."/>
            <person name="Ai D."/>
            <person name="Zhao J."/>
            <person name="Shang C."/>
            <person name="Ma Y."/>
            <person name="Wu B."/>
            <person name="Wang M."/>
            <person name="Gao L."/>
            <person name="Sun D."/>
            <person name="Zhang P."/>
            <person name="Guo F."/>
            <person name="Wang W."/>
            <person name="Li Y."/>
            <person name="Wang J."/>
            <person name="Varshney R.K."/>
            <person name="Wang J."/>
            <person name="Ling H.Q."/>
            <person name="Wan P."/>
        </authorList>
    </citation>
    <scope>NUCLEOTIDE SEQUENCE</scope>
    <source>
        <strain evidence="3">cv. Jingnong 6</strain>
    </source>
</reference>
<dbReference type="Gramene" id="KOM31397">
    <property type="protein sequence ID" value="KOM31397"/>
    <property type="gene ID" value="LR48_Vigan01g095200"/>
</dbReference>
<protein>
    <submittedName>
        <fullName evidence="2">Uncharacterized protein</fullName>
    </submittedName>
</protein>
<organism evidence="2 3">
    <name type="scientific">Phaseolus angularis</name>
    <name type="common">Azuki bean</name>
    <name type="synonym">Vigna angularis</name>
    <dbReference type="NCBI Taxonomy" id="3914"/>
    <lineage>
        <taxon>Eukaryota</taxon>
        <taxon>Viridiplantae</taxon>
        <taxon>Streptophyta</taxon>
        <taxon>Embryophyta</taxon>
        <taxon>Tracheophyta</taxon>
        <taxon>Spermatophyta</taxon>
        <taxon>Magnoliopsida</taxon>
        <taxon>eudicotyledons</taxon>
        <taxon>Gunneridae</taxon>
        <taxon>Pentapetalae</taxon>
        <taxon>rosids</taxon>
        <taxon>fabids</taxon>
        <taxon>Fabales</taxon>
        <taxon>Fabaceae</taxon>
        <taxon>Papilionoideae</taxon>
        <taxon>50 kb inversion clade</taxon>
        <taxon>NPAAA clade</taxon>
        <taxon>indigoferoid/millettioid clade</taxon>
        <taxon>Phaseoleae</taxon>
        <taxon>Vigna</taxon>
    </lineage>
</organism>
<name>A0A0L9TLR2_PHAAN</name>
<dbReference type="AlphaFoldDB" id="A0A0L9TLR2"/>
<evidence type="ECO:0000256" key="1">
    <source>
        <dbReference type="SAM" id="MobiDB-lite"/>
    </source>
</evidence>